<dbReference type="Pfam" id="PF00583">
    <property type="entry name" value="Acetyltransf_1"/>
    <property type="match status" value="1"/>
</dbReference>
<gene>
    <name evidence="2" type="ORF">L0665_03330</name>
</gene>
<feature type="domain" description="N-acetyltransferase" evidence="1">
    <location>
        <begin position="1"/>
        <end position="152"/>
    </location>
</feature>
<accession>A0A9Q4KT03</accession>
<protein>
    <submittedName>
        <fullName evidence="2">GNAT family N-acetyltransferase</fullName>
    </submittedName>
</protein>
<dbReference type="PROSITE" id="PS51186">
    <property type="entry name" value="GNAT"/>
    <property type="match status" value="1"/>
</dbReference>
<reference evidence="2" key="1">
    <citation type="submission" date="2022-01" db="EMBL/GenBank/DDBJ databases">
        <title>Draft genome of Methanogenium marinum DSM 15558.</title>
        <authorList>
            <person name="Chen S.-C."/>
            <person name="You Y.-T."/>
        </authorList>
    </citation>
    <scope>NUCLEOTIDE SEQUENCE</scope>
    <source>
        <strain evidence="2">DSM 15558</strain>
    </source>
</reference>
<name>A0A9Q4KT03_9EURY</name>
<dbReference type="InterPro" id="IPR000182">
    <property type="entry name" value="GNAT_dom"/>
</dbReference>
<dbReference type="SUPFAM" id="SSF55729">
    <property type="entry name" value="Acyl-CoA N-acyltransferases (Nat)"/>
    <property type="match status" value="1"/>
</dbReference>
<dbReference type="Gene3D" id="3.40.630.30">
    <property type="match status" value="1"/>
</dbReference>
<keyword evidence="3" id="KW-1185">Reference proteome</keyword>
<sequence length="156" mass="17899">MQIRFAVPADGDLIADHNAEMAYETEVRLLDNETGRNGVMSVLEDQEKGWYLVAESDGAMAGQCLITLEWSDWRNGHCWWIQSVYVVPEFRRAGVFSAMYAWISAEARCRPDVVGLRLYVEQDNLPARKAYRSLGMKKTPYVMYEEMFSENGEKAE</sequence>
<dbReference type="RefSeq" id="WP_274924291.1">
    <property type="nucleotide sequence ID" value="NZ_JAKELO010000002.1"/>
</dbReference>
<dbReference type="CDD" id="cd04301">
    <property type="entry name" value="NAT_SF"/>
    <property type="match status" value="1"/>
</dbReference>
<proteinExistence type="predicted"/>
<dbReference type="InterPro" id="IPR016181">
    <property type="entry name" value="Acyl_CoA_acyltransferase"/>
</dbReference>
<evidence type="ECO:0000313" key="3">
    <source>
        <dbReference type="Proteomes" id="UP001143747"/>
    </source>
</evidence>
<evidence type="ECO:0000313" key="2">
    <source>
        <dbReference type="EMBL" id="MDE4907643.1"/>
    </source>
</evidence>
<evidence type="ECO:0000259" key="1">
    <source>
        <dbReference type="PROSITE" id="PS51186"/>
    </source>
</evidence>
<organism evidence="2 3">
    <name type="scientific">Methanogenium marinum</name>
    <dbReference type="NCBI Taxonomy" id="348610"/>
    <lineage>
        <taxon>Archaea</taxon>
        <taxon>Methanobacteriati</taxon>
        <taxon>Methanobacteriota</taxon>
        <taxon>Stenosarchaea group</taxon>
        <taxon>Methanomicrobia</taxon>
        <taxon>Methanomicrobiales</taxon>
        <taxon>Methanomicrobiaceae</taxon>
        <taxon>Methanogenium</taxon>
    </lineage>
</organism>
<comment type="caution">
    <text evidence="2">The sequence shown here is derived from an EMBL/GenBank/DDBJ whole genome shotgun (WGS) entry which is preliminary data.</text>
</comment>
<dbReference type="AlphaFoldDB" id="A0A9Q4KT03"/>
<dbReference type="EMBL" id="JAKELO010000002">
    <property type="protein sequence ID" value="MDE4907643.1"/>
    <property type="molecule type" value="Genomic_DNA"/>
</dbReference>
<dbReference type="Proteomes" id="UP001143747">
    <property type="component" value="Unassembled WGS sequence"/>
</dbReference>
<dbReference type="GO" id="GO:0016747">
    <property type="term" value="F:acyltransferase activity, transferring groups other than amino-acyl groups"/>
    <property type="evidence" value="ECO:0007669"/>
    <property type="project" value="InterPro"/>
</dbReference>